<reference evidence="1" key="1">
    <citation type="journal article" date="2015" name="Nature">
        <title>Complex archaea that bridge the gap between prokaryotes and eukaryotes.</title>
        <authorList>
            <person name="Spang A."/>
            <person name="Saw J.H."/>
            <person name="Jorgensen S.L."/>
            <person name="Zaremba-Niedzwiedzka K."/>
            <person name="Martijn J."/>
            <person name="Lind A.E."/>
            <person name="van Eijk R."/>
            <person name="Schleper C."/>
            <person name="Guy L."/>
            <person name="Ettema T.J."/>
        </authorList>
    </citation>
    <scope>NUCLEOTIDE SEQUENCE</scope>
</reference>
<dbReference type="AlphaFoldDB" id="A0A0F9HWX4"/>
<organism evidence="1">
    <name type="scientific">marine sediment metagenome</name>
    <dbReference type="NCBI Taxonomy" id="412755"/>
    <lineage>
        <taxon>unclassified sequences</taxon>
        <taxon>metagenomes</taxon>
        <taxon>ecological metagenomes</taxon>
    </lineage>
</organism>
<comment type="caution">
    <text evidence="1">The sequence shown here is derived from an EMBL/GenBank/DDBJ whole genome shotgun (WGS) entry which is preliminary data.</text>
</comment>
<dbReference type="EMBL" id="LAZR01021179">
    <property type="protein sequence ID" value="KKL86210.1"/>
    <property type="molecule type" value="Genomic_DNA"/>
</dbReference>
<gene>
    <name evidence="1" type="ORF">LCGC14_1947040</name>
</gene>
<protein>
    <recommendedName>
        <fullName evidence="2">Terminase large subunit gp17-like C-terminal domain-containing protein</fullName>
    </recommendedName>
</protein>
<dbReference type="InterPro" id="IPR027417">
    <property type="entry name" value="P-loop_NTPase"/>
</dbReference>
<feature type="non-terminal residue" evidence="1">
    <location>
        <position position="1"/>
    </location>
</feature>
<evidence type="ECO:0008006" key="2">
    <source>
        <dbReference type="Google" id="ProtNLM"/>
    </source>
</evidence>
<accession>A0A0F9HWX4</accession>
<evidence type="ECO:0000313" key="1">
    <source>
        <dbReference type="EMBL" id="KKL86210.1"/>
    </source>
</evidence>
<sequence>ITTFIALFMLDACLFNSNMRCGIIAHKLADAKKIFRDKIRYAYENLPQDLKASIKLVKDDAQELIFSNNSGIYVGTSMRSGTLQMLHISEYAWTCTHAPLKASEIKAGAMETIHDKGMIFIESTFEGPMGDFPDMCKEAELIRSMGRELGPLDYKIHFFNWMQKESNVTDPRFVDISPEMNVYFGKLEDIYSNVISPDQRAWYVAKKKILKHLMFKEHPSTLEEASIAAVEGSYYAHEIAQMREEGRICSVRHLPDYPVHTVCDLGIGGHMPWIFFQKVGLEVHIINCFSLADKSDIRGGAVFYREMLDNRKEKYHYHYAKYFAPFDIKKGEIGTGEAIYETFKKNGIEFEILEQEHYVLDGIERMTNLFPKLWIDAELCQDLIIAWSSYHREWIEKLQSYSLIPHPDKSSHYADAGRYLSKVIEDGLYEMGGMTKQKWKLLKAQYA</sequence>
<dbReference type="Gene3D" id="3.40.50.300">
    <property type="entry name" value="P-loop containing nucleotide triphosphate hydrolases"/>
    <property type="match status" value="1"/>
</dbReference>
<name>A0A0F9HWX4_9ZZZZ</name>
<proteinExistence type="predicted"/>